<dbReference type="Gene3D" id="1.20.1560.10">
    <property type="entry name" value="ABC transporter type 1, transmembrane domain"/>
    <property type="match status" value="2"/>
</dbReference>
<dbReference type="InterPro" id="IPR027417">
    <property type="entry name" value="P-loop_NTPase"/>
</dbReference>
<evidence type="ECO:0000256" key="15">
    <source>
        <dbReference type="ARBA" id="ARBA00047523"/>
    </source>
</evidence>
<dbReference type="CDD" id="cd18603">
    <property type="entry name" value="ABC_6TM_MRP1_2_3_6_D2_like"/>
    <property type="match status" value="1"/>
</dbReference>
<evidence type="ECO:0000256" key="16">
    <source>
        <dbReference type="SAM" id="MobiDB-lite"/>
    </source>
</evidence>
<dbReference type="SMART" id="SM00382">
    <property type="entry name" value="AAA"/>
    <property type="match status" value="2"/>
</dbReference>
<keyword evidence="21" id="KW-1185">Reference proteome</keyword>
<dbReference type="FunFam" id="1.20.1560.10:FF:000020">
    <property type="entry name" value="ABC metal ion transporter"/>
    <property type="match status" value="1"/>
</dbReference>
<feature type="transmembrane region" description="Helical" evidence="17">
    <location>
        <begin position="490"/>
        <end position="509"/>
    </location>
</feature>
<evidence type="ECO:0000256" key="13">
    <source>
        <dbReference type="ARBA" id="ARBA00023136"/>
    </source>
</evidence>
<feature type="transmembrane region" description="Helical" evidence="17">
    <location>
        <begin position="575"/>
        <end position="595"/>
    </location>
</feature>
<dbReference type="EMBL" id="JBAMIC010000007">
    <property type="protein sequence ID" value="KAK7105722.1"/>
    <property type="molecule type" value="Genomic_DNA"/>
</dbReference>
<dbReference type="InterPro" id="IPR050173">
    <property type="entry name" value="ABC_transporter_C-like"/>
</dbReference>
<dbReference type="FunFam" id="3.40.50.300:FF:000293">
    <property type="entry name" value="ATP binding cassette subfamily C member 1"/>
    <property type="match status" value="1"/>
</dbReference>
<feature type="compositionally biased region" description="Polar residues" evidence="16">
    <location>
        <begin position="919"/>
        <end position="934"/>
    </location>
</feature>
<keyword evidence="8" id="KW-0677">Repeat</keyword>
<evidence type="ECO:0000256" key="10">
    <source>
        <dbReference type="ARBA" id="ARBA00022840"/>
    </source>
</evidence>
<dbReference type="GO" id="GO:0005524">
    <property type="term" value="F:ATP binding"/>
    <property type="evidence" value="ECO:0007669"/>
    <property type="project" value="UniProtKB-KW"/>
</dbReference>
<feature type="transmembrane region" description="Helical" evidence="17">
    <location>
        <begin position="71"/>
        <end position="89"/>
    </location>
</feature>
<keyword evidence="4" id="KW-0813">Transport</keyword>
<dbReference type="PANTHER" id="PTHR24223">
    <property type="entry name" value="ATP-BINDING CASSETTE SUB-FAMILY C"/>
    <property type="match status" value="1"/>
</dbReference>
<comment type="caution">
    <text evidence="20">The sequence shown here is derived from an EMBL/GenBank/DDBJ whole genome shotgun (WGS) entry which is preliminary data.</text>
</comment>
<keyword evidence="13 17" id="KW-0472">Membrane</keyword>
<organism evidence="20 21">
    <name type="scientific">Littorina saxatilis</name>
    <dbReference type="NCBI Taxonomy" id="31220"/>
    <lineage>
        <taxon>Eukaryota</taxon>
        <taxon>Metazoa</taxon>
        <taxon>Spiralia</taxon>
        <taxon>Lophotrochozoa</taxon>
        <taxon>Mollusca</taxon>
        <taxon>Gastropoda</taxon>
        <taxon>Caenogastropoda</taxon>
        <taxon>Littorinimorpha</taxon>
        <taxon>Littorinoidea</taxon>
        <taxon>Littorinidae</taxon>
        <taxon>Littorina</taxon>
    </lineage>
</organism>
<evidence type="ECO:0000259" key="19">
    <source>
        <dbReference type="PROSITE" id="PS50929"/>
    </source>
</evidence>
<keyword evidence="10" id="KW-0067">ATP-binding</keyword>
<dbReference type="SUPFAM" id="SSF52540">
    <property type="entry name" value="P-loop containing nucleoside triphosphate hydrolases"/>
    <property type="match status" value="2"/>
</dbReference>
<dbReference type="InterPro" id="IPR056227">
    <property type="entry name" value="TMD0_ABC"/>
</dbReference>
<dbReference type="FunFam" id="1.20.1560.10:FF:000001">
    <property type="entry name" value="ATP-binding cassette subfamily C member 1"/>
    <property type="match status" value="1"/>
</dbReference>
<feature type="transmembrane region" description="Helical" evidence="17">
    <location>
        <begin position="1149"/>
        <end position="1169"/>
    </location>
</feature>
<dbReference type="CDD" id="cd03244">
    <property type="entry name" value="ABCC_MRP_domain2"/>
    <property type="match status" value="1"/>
</dbReference>
<dbReference type="InterPro" id="IPR011527">
    <property type="entry name" value="ABC1_TM_dom"/>
</dbReference>
<dbReference type="Pfam" id="PF00005">
    <property type="entry name" value="ABC_tran"/>
    <property type="match status" value="2"/>
</dbReference>
<accession>A0AAN9GEU1</accession>
<dbReference type="SUPFAM" id="SSF90123">
    <property type="entry name" value="ABC transporter transmembrane region"/>
    <property type="match status" value="2"/>
</dbReference>
<feature type="domain" description="ABC transmembrane type-1" evidence="19">
    <location>
        <begin position="1003"/>
        <end position="1290"/>
    </location>
</feature>
<dbReference type="GO" id="GO:0005886">
    <property type="term" value="C:plasma membrane"/>
    <property type="evidence" value="ECO:0007669"/>
    <property type="project" value="UniProtKB-SubCell"/>
</dbReference>
<gene>
    <name evidence="20" type="ORF">V1264_017064</name>
</gene>
<protein>
    <recommendedName>
        <fullName evidence="14">ABC-type glutathione-S-conjugate transporter</fullName>
        <ecNumber evidence="14">7.6.2.3</ecNumber>
    </recommendedName>
</protein>
<dbReference type="FunFam" id="3.40.50.300:FF:000074">
    <property type="entry name" value="Multidrug resistance-associated protein 5 isoform 1"/>
    <property type="match status" value="1"/>
</dbReference>
<dbReference type="Pfam" id="PF00664">
    <property type="entry name" value="ABC_membrane"/>
    <property type="match status" value="2"/>
</dbReference>
<proteinExistence type="inferred from homology"/>
<comment type="catalytic activity">
    <reaction evidence="15">
        <text>leukotriene C4(in) + ATP + H2O = leukotriene C4(out) + ADP + phosphate + H(+)</text>
        <dbReference type="Rhea" id="RHEA:38963"/>
        <dbReference type="ChEBI" id="CHEBI:15377"/>
        <dbReference type="ChEBI" id="CHEBI:15378"/>
        <dbReference type="ChEBI" id="CHEBI:30616"/>
        <dbReference type="ChEBI" id="CHEBI:43474"/>
        <dbReference type="ChEBI" id="CHEBI:57973"/>
        <dbReference type="ChEBI" id="CHEBI:456216"/>
    </reaction>
    <physiologicalReaction direction="left-to-right" evidence="15">
        <dbReference type="Rhea" id="RHEA:38964"/>
    </physiologicalReaction>
</comment>
<feature type="transmembrane region" description="Helical" evidence="17">
    <location>
        <begin position="1048"/>
        <end position="1071"/>
    </location>
</feature>
<feature type="transmembrane region" description="Helical" evidence="17">
    <location>
        <begin position="139"/>
        <end position="157"/>
    </location>
</feature>
<reference evidence="20 21" key="1">
    <citation type="submission" date="2024-02" db="EMBL/GenBank/DDBJ databases">
        <title>Chromosome-scale genome assembly of the rough periwinkle Littorina saxatilis.</title>
        <authorList>
            <person name="De Jode A."/>
            <person name="Faria R."/>
            <person name="Formenti G."/>
            <person name="Sims Y."/>
            <person name="Smith T.P."/>
            <person name="Tracey A."/>
            <person name="Wood J.M.D."/>
            <person name="Zagrodzka Z.B."/>
            <person name="Johannesson K."/>
            <person name="Butlin R.K."/>
            <person name="Leder E.H."/>
        </authorList>
    </citation>
    <scope>NUCLEOTIDE SEQUENCE [LARGE SCALE GENOMIC DNA]</scope>
    <source>
        <strain evidence="20">Snail1</strain>
        <tissue evidence="20">Muscle</tissue>
    </source>
</reference>
<evidence type="ECO:0000313" key="20">
    <source>
        <dbReference type="EMBL" id="KAK7105722.1"/>
    </source>
</evidence>
<evidence type="ECO:0000256" key="12">
    <source>
        <dbReference type="ARBA" id="ARBA00022989"/>
    </source>
</evidence>
<dbReference type="PROSITE" id="PS50893">
    <property type="entry name" value="ABC_TRANSPORTER_2"/>
    <property type="match status" value="2"/>
</dbReference>
<dbReference type="CDD" id="cd18595">
    <property type="entry name" value="ABC_6TM_MRP1_2_3_6_D1_like"/>
    <property type="match status" value="1"/>
</dbReference>
<evidence type="ECO:0000259" key="18">
    <source>
        <dbReference type="PROSITE" id="PS50893"/>
    </source>
</evidence>
<dbReference type="InterPro" id="IPR005292">
    <property type="entry name" value="MRP"/>
</dbReference>
<evidence type="ECO:0000256" key="14">
    <source>
        <dbReference type="ARBA" id="ARBA00024220"/>
    </source>
</evidence>
<keyword evidence="9" id="KW-0547">Nucleotide-binding</keyword>
<keyword evidence="5" id="KW-1003">Cell membrane</keyword>
<feature type="transmembrane region" description="Helical" evidence="17">
    <location>
        <begin position="607"/>
        <end position="631"/>
    </location>
</feature>
<feature type="transmembrane region" description="Helical" evidence="17">
    <location>
        <begin position="992"/>
        <end position="1012"/>
    </location>
</feature>
<evidence type="ECO:0000256" key="5">
    <source>
        <dbReference type="ARBA" id="ARBA00022475"/>
    </source>
</evidence>
<keyword evidence="7 17" id="KW-0812">Transmembrane</keyword>
<comment type="subcellular location">
    <subcellularLocation>
        <location evidence="2">Cell membrane</location>
        <topology evidence="2">Multi-pass membrane protein</topology>
    </subcellularLocation>
    <subcellularLocation>
        <location evidence="1">Vacuole membrane</location>
        <topology evidence="1">Multi-pass membrane protein</topology>
    </subcellularLocation>
</comment>
<dbReference type="EC" id="7.6.2.3" evidence="14"/>
<sequence length="1566" mass="175303">MSEGDSFFRFCGNSSIFNSSLLLDNSWPQFTECFQNSLLVWVPCAWLWLTLPFYLAYLCSLPPGSVIPVNLLNTLKSFGCVLLALLAGLELLSMQSDNEVEGVTLADVMYVSGVIKIVTFLLACILVQGERRKGIITSGILWIFWAMLFIAGIIPFYSKIIQKDYDKQLFRFSLYYVYYALIIVQVVMHSFAERLIRHGYDLVGEKPSPEVMASFPSRLTFWWINGLVMRAYRRGLKEEDLFELHPRDKSSTIIPQFQSAWEKELRNAKYKNRERVRQEERMHHYVSYSHSPSNPRHMQEGEVGETTSLLTNGANISKKADDRDDAKNKKVAQASLFKVLVKTFGADILKAWFCKLLYDGLQFVNPQLLDVLIAYTNNKANEAEWKGYVYACAFFVVAVAGSIFFHQQFHIGMTTGMRIKSACISAVYKKSLTMTNEARKGSTVGEIVNLMSVDCQRLQDMTGYLWMVWSCPLQIVLALTLLWGQLGASVLAGVAIMILLIPLNAFLAFKSRQYQKEQMTLKDHRLKLMNEVLSGMKVLKLYAWEPSFQDKVSEIRNEELVVLTKAAYLNAFSTFAWTVAPFMVTLATFATYVLASESHYLDAQKAFVSLSLFNILRFPINLLPMIISFLAQAQVSVVRVGDFLRNEDLDDTNVDYNKDAASAVSIIHGSFTWDNQVALPTLRKIDLDIPDGKLVAVVGQVGTGKSSLVSAILGEMEKVEGRVVVKSRIAYVPQQAWIQNATLRDNILFGKEYNRHKYEAVIDACALRTDLDILSGGDMTEIGEKGINLSGGQKQRVSLARAVYNDADIYLLDDPLSAVDSHVGKHIFQEVVGPKGLLRNKTRVLVTHGVHWLPMVDEIVVMANGMISEMGSYEQLLSHNGDFAQFLKTYLTQNKDKDDDDDPEIQAIKAQILERVDSVTSDTGASSGEEVSTSARKRKLSSESSKPGLKRSISKTDTVKGKQKDRPPQAKDKLVEDETSKTGRVQWSVFMVYFRAIGLTVTVAIFSLYAAYQGLSVYSSIWLSQWTDDDLLANTTLSNTTAYQDRNAMYLGVYGGLGVGQAVMVLSYSILASTRMVKAAGSLHESMLSNIMRSPMSFFDTTPSGRIVNRFSSDVAVVDNTLPQSLRQAVTQVFGVLSTFIVISYSTPIFLSVIIPLGLLYFLVQRFYIPTSRQLKRLESTTRSPIFNHFSETITGSASIRAYKVESRFIDENKCKVDKNLVFYFSGIASNRWLGFRLEFLGNFVVLAAAMFAVVTPDLEGGLVGLSVSYAMQVTAGLNWLVRMASELETNVVSVERLKEYSETPTESEWVVPGRRPPGDWPADGSINFVNYSVRYRPGLDLVLKGVNCHILGGEKVGIVGRTGAGKSSMTVGLFRLIESATGSIVIDRHTIDNMGLHDLRSRLTILPQDPVLFSGSLRMNLDPFDQYSDNQIWTALEHAHLKKFVQDNRAKLMYEVGEGGSNLSVGQRQLVCLARSLLRKTKILVLDEATAAVDMETDDLIQQTIRTEFKDSTVVTIAHRLNTIMDYDKIMVLDQGEIKEYDAPKKLLENKNSAFYSMAKDANLV</sequence>
<dbReference type="GO" id="GO:0016887">
    <property type="term" value="F:ATP hydrolysis activity"/>
    <property type="evidence" value="ECO:0007669"/>
    <property type="project" value="InterPro"/>
</dbReference>
<dbReference type="PROSITE" id="PS00211">
    <property type="entry name" value="ABC_TRANSPORTER_1"/>
    <property type="match status" value="2"/>
</dbReference>
<comment type="similarity">
    <text evidence="3">Belongs to the ABC transporter superfamily. ABCC family. Conjugate transporter (TC 3.A.1.208) subfamily.</text>
</comment>
<evidence type="ECO:0000256" key="11">
    <source>
        <dbReference type="ARBA" id="ARBA00022967"/>
    </source>
</evidence>
<evidence type="ECO:0000256" key="6">
    <source>
        <dbReference type="ARBA" id="ARBA00022554"/>
    </source>
</evidence>
<evidence type="ECO:0000256" key="8">
    <source>
        <dbReference type="ARBA" id="ARBA00022737"/>
    </source>
</evidence>
<feature type="domain" description="ABC transporter" evidence="18">
    <location>
        <begin position="1327"/>
        <end position="1561"/>
    </location>
</feature>
<name>A0AAN9GEU1_9CAEN</name>
<feature type="domain" description="ABC transmembrane type-1" evidence="19">
    <location>
        <begin position="353"/>
        <end position="632"/>
    </location>
</feature>
<dbReference type="Pfam" id="PF24357">
    <property type="entry name" value="TMD0_ABC"/>
    <property type="match status" value="1"/>
</dbReference>
<dbReference type="GO" id="GO:0015431">
    <property type="term" value="F:ABC-type glutathione S-conjugate transporter activity"/>
    <property type="evidence" value="ECO:0007669"/>
    <property type="project" value="UniProtKB-EC"/>
</dbReference>
<feature type="transmembrane region" description="Helical" evidence="17">
    <location>
        <begin position="169"/>
        <end position="188"/>
    </location>
</feature>
<evidence type="ECO:0000256" key="17">
    <source>
        <dbReference type="SAM" id="Phobius"/>
    </source>
</evidence>
<feature type="region of interest" description="Disordered" evidence="16">
    <location>
        <begin position="919"/>
        <end position="977"/>
    </location>
</feature>
<feature type="domain" description="ABC transporter" evidence="18">
    <location>
        <begin position="644"/>
        <end position="889"/>
    </location>
</feature>
<keyword evidence="11" id="KW-1278">Translocase</keyword>
<dbReference type="PANTHER" id="PTHR24223:SF443">
    <property type="entry name" value="MULTIDRUG-RESISTANCE LIKE PROTEIN 1, ISOFORM I"/>
    <property type="match status" value="1"/>
</dbReference>
<evidence type="ECO:0000256" key="7">
    <source>
        <dbReference type="ARBA" id="ARBA00022692"/>
    </source>
</evidence>
<keyword evidence="12 17" id="KW-1133">Transmembrane helix</keyword>
<dbReference type="GO" id="GO:0005774">
    <property type="term" value="C:vacuolar membrane"/>
    <property type="evidence" value="ECO:0007669"/>
    <property type="project" value="UniProtKB-SubCell"/>
</dbReference>
<feature type="compositionally biased region" description="Basic and acidic residues" evidence="16">
    <location>
        <begin position="957"/>
        <end position="977"/>
    </location>
</feature>
<feature type="transmembrane region" description="Helical" evidence="17">
    <location>
        <begin position="464"/>
        <end position="484"/>
    </location>
</feature>
<dbReference type="InterPro" id="IPR003593">
    <property type="entry name" value="AAA+_ATPase"/>
</dbReference>
<evidence type="ECO:0000313" key="21">
    <source>
        <dbReference type="Proteomes" id="UP001374579"/>
    </source>
</evidence>
<feature type="transmembrane region" description="Helical" evidence="17">
    <location>
        <begin position="109"/>
        <end position="127"/>
    </location>
</feature>
<evidence type="ECO:0000256" key="4">
    <source>
        <dbReference type="ARBA" id="ARBA00022448"/>
    </source>
</evidence>
<dbReference type="CDD" id="cd03250">
    <property type="entry name" value="ABCC_MRP_domain1"/>
    <property type="match status" value="1"/>
</dbReference>
<evidence type="ECO:0000256" key="1">
    <source>
        <dbReference type="ARBA" id="ARBA00004128"/>
    </source>
</evidence>
<dbReference type="InterPro" id="IPR003439">
    <property type="entry name" value="ABC_transporter-like_ATP-bd"/>
</dbReference>
<dbReference type="NCBIfam" id="TIGR00957">
    <property type="entry name" value="MRP_assoc_pro"/>
    <property type="match status" value="1"/>
</dbReference>
<feature type="transmembrane region" description="Helical" evidence="17">
    <location>
        <begin position="1240"/>
        <end position="1257"/>
    </location>
</feature>
<dbReference type="Proteomes" id="UP001374579">
    <property type="component" value="Unassembled WGS sequence"/>
</dbReference>
<dbReference type="PROSITE" id="PS50929">
    <property type="entry name" value="ABC_TM1F"/>
    <property type="match status" value="2"/>
</dbReference>
<feature type="transmembrane region" description="Helical" evidence="17">
    <location>
        <begin position="38"/>
        <end position="59"/>
    </location>
</feature>
<dbReference type="Gene3D" id="3.40.50.300">
    <property type="entry name" value="P-loop containing nucleotide triphosphate hydrolases"/>
    <property type="match status" value="2"/>
</dbReference>
<evidence type="ECO:0000256" key="3">
    <source>
        <dbReference type="ARBA" id="ARBA00009726"/>
    </source>
</evidence>
<feature type="transmembrane region" description="Helical" evidence="17">
    <location>
        <begin position="387"/>
        <end position="405"/>
    </location>
</feature>
<evidence type="ECO:0000256" key="2">
    <source>
        <dbReference type="ARBA" id="ARBA00004651"/>
    </source>
</evidence>
<keyword evidence="6" id="KW-0926">Vacuole</keyword>
<dbReference type="InterPro" id="IPR017871">
    <property type="entry name" value="ABC_transporter-like_CS"/>
</dbReference>
<dbReference type="InterPro" id="IPR036640">
    <property type="entry name" value="ABC1_TM_sf"/>
</dbReference>
<evidence type="ECO:0000256" key="9">
    <source>
        <dbReference type="ARBA" id="ARBA00022741"/>
    </source>
</evidence>
<dbReference type="GO" id="GO:0000323">
    <property type="term" value="C:lytic vacuole"/>
    <property type="evidence" value="ECO:0007669"/>
    <property type="project" value="UniProtKB-ARBA"/>
</dbReference>